<evidence type="ECO:0000256" key="2">
    <source>
        <dbReference type="ARBA" id="ARBA00004747"/>
    </source>
</evidence>
<dbReference type="AlphaFoldDB" id="A0AAV5RJK5"/>
<dbReference type="PANTHER" id="PTHR11609:SF5">
    <property type="entry name" value="PHOSPHORIBOSYLAMINOIMIDAZOLE CARBOXYLASE"/>
    <property type="match status" value="1"/>
</dbReference>
<dbReference type="Pfam" id="PF17769">
    <property type="entry name" value="PurK_C"/>
    <property type="match status" value="1"/>
</dbReference>
<dbReference type="InterPro" id="IPR016185">
    <property type="entry name" value="PreATP-grasp_dom_sf"/>
</dbReference>
<evidence type="ECO:0000259" key="12">
    <source>
        <dbReference type="PROSITE" id="PS50975"/>
    </source>
</evidence>
<dbReference type="SUPFAM" id="SSF51246">
    <property type="entry name" value="Rudiment single hybrid motif"/>
    <property type="match status" value="1"/>
</dbReference>
<comment type="similarity">
    <text evidence="3 11">In the C-terminal section; belongs to the AIR carboxylase family. Class I subfamily.</text>
</comment>
<evidence type="ECO:0000256" key="3">
    <source>
        <dbReference type="ARBA" id="ARBA00006114"/>
    </source>
</evidence>
<dbReference type="InterPro" id="IPR013815">
    <property type="entry name" value="ATP_grasp_subdomain_1"/>
</dbReference>
<dbReference type="Proteomes" id="UP001362899">
    <property type="component" value="Unassembled WGS sequence"/>
</dbReference>
<dbReference type="Gene3D" id="3.40.50.20">
    <property type="match status" value="1"/>
</dbReference>
<reference evidence="13 14" key="1">
    <citation type="journal article" date="2023" name="Elife">
        <title>Identification of key yeast species and microbe-microbe interactions impacting larval growth of Drosophila in the wild.</title>
        <authorList>
            <person name="Mure A."/>
            <person name="Sugiura Y."/>
            <person name="Maeda R."/>
            <person name="Honda K."/>
            <person name="Sakurai N."/>
            <person name="Takahashi Y."/>
            <person name="Watada M."/>
            <person name="Katoh T."/>
            <person name="Gotoh A."/>
            <person name="Gotoh Y."/>
            <person name="Taniguchi I."/>
            <person name="Nakamura K."/>
            <person name="Hayashi T."/>
            <person name="Katayama T."/>
            <person name="Uemura T."/>
            <person name="Hattori Y."/>
        </authorList>
    </citation>
    <scope>NUCLEOTIDE SEQUENCE [LARGE SCALE GENOMIC DNA]</scope>
    <source>
        <strain evidence="13 14">SB-73</strain>
    </source>
</reference>
<dbReference type="InterPro" id="IPR000031">
    <property type="entry name" value="PurE_dom"/>
</dbReference>
<evidence type="ECO:0000256" key="7">
    <source>
        <dbReference type="ARBA" id="ARBA00022755"/>
    </source>
</evidence>
<evidence type="ECO:0000313" key="13">
    <source>
        <dbReference type="EMBL" id="GMM50908.1"/>
    </source>
</evidence>
<dbReference type="NCBIfam" id="TIGR01162">
    <property type="entry name" value="purE"/>
    <property type="match status" value="1"/>
</dbReference>
<dbReference type="GO" id="GO:0004638">
    <property type="term" value="F:phosphoribosylaminoimidazole carboxylase activity"/>
    <property type="evidence" value="ECO:0007669"/>
    <property type="project" value="UniProtKB-UniRule"/>
</dbReference>
<dbReference type="SUPFAM" id="SSF52255">
    <property type="entry name" value="N5-CAIR mutase (phosphoribosylaminoimidazole carboxylase, PurE)"/>
    <property type="match status" value="1"/>
</dbReference>
<evidence type="ECO:0000313" key="14">
    <source>
        <dbReference type="Proteomes" id="UP001362899"/>
    </source>
</evidence>
<comment type="pathway">
    <text evidence="2 11">Purine metabolism; IMP biosynthesis via de novo pathway; 5-amino-1-(5-phospho-D-ribosyl)imidazole-4-carboxylate from 5-amino-1-(5-phospho-D-ribosyl)imidazole (carboxylase route): step 1/1.</text>
</comment>
<keyword evidence="9 11" id="KW-0067">ATP-binding</keyword>
<dbReference type="SMART" id="SM01001">
    <property type="entry name" value="AIRC"/>
    <property type="match status" value="1"/>
</dbReference>
<dbReference type="Pfam" id="PF00731">
    <property type="entry name" value="AIRC"/>
    <property type="match status" value="1"/>
</dbReference>
<dbReference type="SUPFAM" id="SSF52440">
    <property type="entry name" value="PreATP-grasp domain"/>
    <property type="match status" value="1"/>
</dbReference>
<dbReference type="InterPro" id="IPR016301">
    <property type="entry name" value="Ade2_fungi/plant"/>
</dbReference>
<dbReference type="PROSITE" id="PS50975">
    <property type="entry name" value="ATP_GRASP"/>
    <property type="match status" value="1"/>
</dbReference>
<dbReference type="Gene3D" id="3.30.1490.20">
    <property type="entry name" value="ATP-grasp fold, A domain"/>
    <property type="match status" value="1"/>
</dbReference>
<dbReference type="Gene3D" id="3.40.50.1970">
    <property type="match status" value="1"/>
</dbReference>
<evidence type="ECO:0000256" key="4">
    <source>
        <dbReference type="ARBA" id="ARBA00012329"/>
    </source>
</evidence>
<dbReference type="PANTHER" id="PTHR11609">
    <property type="entry name" value="PURINE BIOSYNTHESIS PROTEIN 6/7, PUR6/7"/>
    <property type="match status" value="1"/>
</dbReference>
<evidence type="ECO:0000256" key="6">
    <source>
        <dbReference type="ARBA" id="ARBA00022741"/>
    </source>
</evidence>
<dbReference type="EMBL" id="BTGC01000003">
    <property type="protein sequence ID" value="GMM50908.1"/>
    <property type="molecule type" value="Genomic_DNA"/>
</dbReference>
<dbReference type="GO" id="GO:0006144">
    <property type="term" value="P:purine nucleobase metabolic process"/>
    <property type="evidence" value="ECO:0007669"/>
    <property type="project" value="UniProtKB-ARBA"/>
</dbReference>
<feature type="domain" description="ATP-grasp" evidence="12">
    <location>
        <begin position="105"/>
        <end position="294"/>
    </location>
</feature>
<dbReference type="SUPFAM" id="SSF56059">
    <property type="entry name" value="Glutathione synthetase ATP-binding domain-like"/>
    <property type="match status" value="1"/>
</dbReference>
<dbReference type="GO" id="GO:0046872">
    <property type="term" value="F:metal ion binding"/>
    <property type="evidence" value="ECO:0007669"/>
    <property type="project" value="InterPro"/>
</dbReference>
<dbReference type="InterPro" id="IPR033747">
    <property type="entry name" value="PurE_ClassI"/>
</dbReference>
<evidence type="ECO:0000256" key="11">
    <source>
        <dbReference type="PIRNR" id="PIRNR001340"/>
    </source>
</evidence>
<dbReference type="PIRSF" id="PIRSF001340">
    <property type="entry name" value="AIR_carboxylase"/>
    <property type="match status" value="1"/>
</dbReference>
<comment type="catalytic activity">
    <reaction evidence="1 11">
        <text>5-amino-1-(5-phospho-D-ribosyl)imidazole-4-carboxylate + H(+) = 5-amino-1-(5-phospho-beta-D-ribosyl)imidazole + CO2</text>
        <dbReference type="Rhea" id="RHEA:10792"/>
        <dbReference type="ChEBI" id="CHEBI:15378"/>
        <dbReference type="ChEBI" id="CHEBI:16526"/>
        <dbReference type="ChEBI" id="CHEBI:77657"/>
        <dbReference type="ChEBI" id="CHEBI:137981"/>
        <dbReference type="EC" id="4.1.1.21"/>
    </reaction>
</comment>
<dbReference type="NCBIfam" id="TIGR01161">
    <property type="entry name" value="purK"/>
    <property type="match status" value="1"/>
</dbReference>
<comment type="caution">
    <text evidence="13">The sequence shown here is derived from an EMBL/GenBank/DDBJ whole genome shotgun (WGS) entry which is preliminary data.</text>
</comment>
<evidence type="ECO:0000256" key="1">
    <source>
        <dbReference type="ARBA" id="ARBA00001244"/>
    </source>
</evidence>
<keyword evidence="14" id="KW-1185">Reference proteome</keyword>
<dbReference type="FunFam" id="3.40.50.1970:FF:000013">
    <property type="entry name" value="Phosphoribosylaminoimidazole carboxylase"/>
    <property type="match status" value="1"/>
</dbReference>
<dbReference type="Gene3D" id="3.30.470.20">
    <property type="entry name" value="ATP-grasp fold, B domain"/>
    <property type="match status" value="1"/>
</dbReference>
<keyword evidence="10 11" id="KW-0456">Lyase</keyword>
<evidence type="ECO:0000256" key="9">
    <source>
        <dbReference type="ARBA" id="ARBA00022840"/>
    </source>
</evidence>
<dbReference type="InterPro" id="IPR011761">
    <property type="entry name" value="ATP-grasp"/>
</dbReference>
<dbReference type="FunFam" id="3.30.470.20:FF:000037">
    <property type="entry name" value="Phosphoribosylaminoimidazole carboxylase, chloroplastic"/>
    <property type="match status" value="1"/>
</dbReference>
<dbReference type="EC" id="4.1.1.21" evidence="4 11"/>
<sequence>MDSKVLGIVGGGQLGRMTVEAANRLNIKTNVLDAENAPAKQINSTGDHVTGPFNNAEKILELAKKCDVMTIEVEHVDAGALAKCGKPVYPSPDTIKLIQDKYAQKKYLQSKDIPVAEFEGVDSTIESCQKFGETYGYPFMLKSKRDAYDGKGNSVVKSADSIQLSLDELKSKELYAEKWAPFDCELAVMVVKELDGTVHTYPCVETRHVNNVCHTVYAPAAVSLEIQDNAKELAKRTVASLPDSGAGVFGVEMFLLYDGELLINEIAPRPHNSGHYTQDGCVTSQFEAHVRACVGLPLPEGATNFSTPATTAIMLNILGQPNEGEMKICERALATPGCALHLYGKESRVGRKLGHINIIGSNLAECNKKLHFLENGENLEEPDLEVGVIMGSDSDLPVMKAACEILTKFNVKFECRIMSAHRTPVEMTLYAETAEARGLKVIIAGAGGAAHLPGMVAASTALPVIGVPVKGSSLDGVDSLYSIVQMPRGVPVAAVAINNAMNAGLLAVRMLGINNAELRGKLNQFRETNRKEVAQKDARLNKVGFSNY</sequence>
<accession>A0AAV5RJK5</accession>
<name>A0AAV5RJK5_STABA</name>
<dbReference type="NCBIfam" id="NF004679">
    <property type="entry name" value="PRK06019.1-5"/>
    <property type="match status" value="1"/>
</dbReference>
<dbReference type="HAMAP" id="MF_01929">
    <property type="entry name" value="PurE_classI"/>
    <property type="match status" value="1"/>
</dbReference>
<organism evidence="13 14">
    <name type="scientific">Starmerella bacillaris</name>
    <name type="common">Yeast</name>
    <name type="synonym">Candida zemplinina</name>
    <dbReference type="NCBI Taxonomy" id="1247836"/>
    <lineage>
        <taxon>Eukaryota</taxon>
        <taxon>Fungi</taxon>
        <taxon>Dikarya</taxon>
        <taxon>Ascomycota</taxon>
        <taxon>Saccharomycotina</taxon>
        <taxon>Dipodascomycetes</taxon>
        <taxon>Dipodascales</taxon>
        <taxon>Trichomonascaceae</taxon>
        <taxon>Starmerella</taxon>
    </lineage>
</organism>
<gene>
    <name evidence="13" type="ORF">DASB73_018660</name>
</gene>
<evidence type="ECO:0000256" key="10">
    <source>
        <dbReference type="ARBA" id="ARBA00023239"/>
    </source>
</evidence>
<dbReference type="InterPro" id="IPR054350">
    <property type="entry name" value="PurT/PurK_preATP-grasp"/>
</dbReference>
<dbReference type="GO" id="GO:0005524">
    <property type="term" value="F:ATP binding"/>
    <property type="evidence" value="ECO:0007669"/>
    <property type="project" value="UniProtKB-UniRule"/>
</dbReference>
<dbReference type="InterPro" id="IPR003135">
    <property type="entry name" value="ATP-grasp_carboxylate-amine"/>
</dbReference>
<dbReference type="HAMAP" id="MF_01928">
    <property type="entry name" value="PurK"/>
    <property type="match status" value="1"/>
</dbReference>
<protein>
    <recommendedName>
        <fullName evidence="5 11">Phosphoribosylaminoimidazole carboxylase</fullName>
        <ecNumber evidence="4 11">4.1.1.21</ecNumber>
    </recommendedName>
</protein>
<keyword evidence="7 11" id="KW-0658">Purine biosynthesis</keyword>
<keyword evidence="8 11" id="KW-0210">Decarboxylase</keyword>
<evidence type="ECO:0000256" key="8">
    <source>
        <dbReference type="ARBA" id="ARBA00022793"/>
    </source>
</evidence>
<keyword evidence="6 11" id="KW-0547">Nucleotide-binding</keyword>
<evidence type="ECO:0000256" key="5">
    <source>
        <dbReference type="ARBA" id="ARBA00021059"/>
    </source>
</evidence>
<dbReference type="InterPro" id="IPR040686">
    <property type="entry name" value="PurK_C"/>
</dbReference>
<dbReference type="Pfam" id="PF22660">
    <property type="entry name" value="RS_preATP-grasp-like"/>
    <property type="match status" value="1"/>
</dbReference>
<dbReference type="GO" id="GO:0006189">
    <property type="term" value="P:'de novo' IMP biosynthetic process"/>
    <property type="evidence" value="ECO:0007669"/>
    <property type="project" value="UniProtKB-UniRule"/>
</dbReference>
<dbReference type="Pfam" id="PF02222">
    <property type="entry name" value="ATP-grasp"/>
    <property type="match status" value="1"/>
</dbReference>
<proteinExistence type="inferred from homology"/>
<dbReference type="InterPro" id="IPR005875">
    <property type="entry name" value="PurK"/>
</dbReference>
<dbReference type="InterPro" id="IPR011054">
    <property type="entry name" value="Rudment_hybrid_motif"/>
</dbReference>